<reference evidence="6 7" key="1">
    <citation type="journal article" date="2020" name="Microorganisms">
        <title>Osmotic Adaptation and Compatible Solute Biosynthesis of Phototrophic Bacteria as Revealed from Genome Analyses.</title>
        <authorList>
            <person name="Imhoff J.F."/>
            <person name="Rahn T."/>
            <person name="Kunzel S."/>
            <person name="Keller A."/>
            <person name="Neulinger S.C."/>
        </authorList>
    </citation>
    <scope>NUCLEOTIDE SEQUENCE [LARGE SCALE GENOMIC DNA]</scope>
    <source>
        <strain evidence="6 7">DSM 15382</strain>
    </source>
</reference>
<dbReference type="CDD" id="cd00338">
    <property type="entry name" value="Ser_Recombinase"/>
    <property type="match status" value="1"/>
</dbReference>
<feature type="active site" description="O-(5'-phospho-DNA)-serine intermediate" evidence="4">
    <location>
        <position position="64"/>
    </location>
</feature>
<evidence type="ECO:0000256" key="3">
    <source>
        <dbReference type="ARBA" id="ARBA00023172"/>
    </source>
</evidence>
<keyword evidence="7" id="KW-1185">Reference proteome</keyword>
<evidence type="ECO:0000313" key="7">
    <source>
        <dbReference type="Proteomes" id="UP000697995"/>
    </source>
</evidence>
<dbReference type="PROSITE" id="PS51736">
    <property type="entry name" value="RECOMBINASES_3"/>
    <property type="match status" value="1"/>
</dbReference>
<organism evidence="6 7">
    <name type="scientific">Paracraurococcus ruber</name>
    <dbReference type="NCBI Taxonomy" id="77675"/>
    <lineage>
        <taxon>Bacteria</taxon>
        <taxon>Pseudomonadati</taxon>
        <taxon>Pseudomonadota</taxon>
        <taxon>Alphaproteobacteria</taxon>
        <taxon>Acetobacterales</taxon>
        <taxon>Roseomonadaceae</taxon>
        <taxon>Paracraurococcus</taxon>
    </lineage>
</organism>
<evidence type="ECO:0000259" key="5">
    <source>
        <dbReference type="PROSITE" id="PS51736"/>
    </source>
</evidence>
<name>A0ABS1D5Y1_9PROT</name>
<keyword evidence="1" id="KW-0229">DNA integration</keyword>
<protein>
    <recommendedName>
        <fullName evidence="5">Resolvase/invertase-type recombinase catalytic domain-containing protein</fullName>
    </recommendedName>
</protein>
<feature type="domain" description="Resolvase/invertase-type recombinase catalytic" evidence="5">
    <location>
        <begin position="56"/>
        <end position="200"/>
    </location>
</feature>
<dbReference type="InterPro" id="IPR006118">
    <property type="entry name" value="Recombinase_CS"/>
</dbReference>
<dbReference type="InterPro" id="IPR006119">
    <property type="entry name" value="Resolv_N"/>
</dbReference>
<dbReference type="InterPro" id="IPR050639">
    <property type="entry name" value="SSR_resolvase"/>
</dbReference>
<dbReference type="SUPFAM" id="SSF53041">
    <property type="entry name" value="Resolvase-like"/>
    <property type="match status" value="1"/>
</dbReference>
<gene>
    <name evidence="6" type="ORF">CKO45_27130</name>
</gene>
<evidence type="ECO:0000256" key="1">
    <source>
        <dbReference type="ARBA" id="ARBA00022908"/>
    </source>
</evidence>
<evidence type="ECO:0000256" key="2">
    <source>
        <dbReference type="ARBA" id="ARBA00023125"/>
    </source>
</evidence>
<keyword evidence="3" id="KW-0233">DNA recombination</keyword>
<evidence type="ECO:0000256" key="4">
    <source>
        <dbReference type="PROSITE-ProRule" id="PRU10137"/>
    </source>
</evidence>
<dbReference type="Gene3D" id="3.40.50.1390">
    <property type="entry name" value="Resolvase, N-terminal catalytic domain"/>
    <property type="match status" value="1"/>
</dbReference>
<evidence type="ECO:0000313" key="6">
    <source>
        <dbReference type="EMBL" id="MBK1661870.1"/>
    </source>
</evidence>
<accession>A0ABS1D5Y1</accession>
<dbReference type="PANTHER" id="PTHR30461">
    <property type="entry name" value="DNA-INVERTASE FROM LAMBDOID PROPHAGE"/>
    <property type="match status" value="1"/>
</dbReference>
<dbReference type="PROSITE" id="PS00397">
    <property type="entry name" value="RECOMBINASES_1"/>
    <property type="match status" value="1"/>
</dbReference>
<dbReference type="EMBL" id="NRSG01000392">
    <property type="protein sequence ID" value="MBK1661870.1"/>
    <property type="molecule type" value="Genomic_DNA"/>
</dbReference>
<dbReference type="SMART" id="SM00857">
    <property type="entry name" value="Resolvase"/>
    <property type="match status" value="1"/>
</dbReference>
<dbReference type="Proteomes" id="UP000697995">
    <property type="component" value="Unassembled WGS sequence"/>
</dbReference>
<keyword evidence="2" id="KW-0238">DNA-binding</keyword>
<proteinExistence type="predicted"/>
<dbReference type="PANTHER" id="PTHR30461:SF2">
    <property type="entry name" value="SERINE RECOMBINASE PINE-RELATED"/>
    <property type="match status" value="1"/>
</dbReference>
<dbReference type="InterPro" id="IPR036162">
    <property type="entry name" value="Resolvase-like_N_sf"/>
</dbReference>
<dbReference type="Pfam" id="PF00239">
    <property type="entry name" value="Resolvase"/>
    <property type="match status" value="1"/>
</dbReference>
<comment type="caution">
    <text evidence="6">The sequence shown here is derived from an EMBL/GenBank/DDBJ whole genome shotgun (WGS) entry which is preliminary data.</text>
</comment>
<sequence>MRHSQSDNQQGLGWASEVTQHAASGLLCQVRNLTHDHGRFQCRGGASRKGRRRVTRFVAYLRVSTQRQGASGLGLEAQREAIARHVAAIAGGTVLAEFVEVESGRRDDRPQLAAALMACRRHRAALLVAKVDRLARSAGFLLRVVEGTGEAGVVFCDLPAIPPGPVGKFLLTQMAAVAELEAGLTSQRTKAALAAAKARGVKLGNPRLQAGSPEQARMASAARAAQAQDRAMDLGPVIREIRAAGCQSLAAIADALNARGLPSPSGRGPWHRSAVDRLLRRLEVAA</sequence>